<proteinExistence type="predicted"/>
<dbReference type="PANTHER" id="PTHR47331">
    <property type="entry name" value="PHD-TYPE DOMAIN-CONTAINING PROTEIN"/>
    <property type="match status" value="1"/>
</dbReference>
<dbReference type="PANTHER" id="PTHR47331:SF1">
    <property type="entry name" value="GAG-LIKE PROTEIN"/>
    <property type="match status" value="1"/>
</dbReference>
<comment type="caution">
    <text evidence="1">The sequence shown here is derived from an EMBL/GenBank/DDBJ whole genome shotgun (WGS) entry which is preliminary data.</text>
</comment>
<keyword evidence="2" id="KW-1185">Reference proteome</keyword>
<dbReference type="Proteomes" id="UP000499080">
    <property type="component" value="Unassembled WGS sequence"/>
</dbReference>
<dbReference type="EMBL" id="BGPR01002990">
    <property type="protein sequence ID" value="GBM82134.1"/>
    <property type="molecule type" value="Genomic_DNA"/>
</dbReference>
<dbReference type="OrthoDB" id="6437025at2759"/>
<sequence length="101" mass="11749">METLYKEFMCEYENLDHMEEIKNEIMGKVNYYIPFHAIFEPEKTSTPLRAVFDTGAKTTSGFSLDSILLNGGIIQQDLFSTVSRFRKQKYAFSADIKKMCR</sequence>
<name>A0A4Y2IX15_ARAVE</name>
<gene>
    <name evidence="1" type="ORF">AVEN_20655_1</name>
</gene>
<accession>A0A4Y2IX15</accession>
<evidence type="ECO:0000313" key="1">
    <source>
        <dbReference type="EMBL" id="GBM82134.1"/>
    </source>
</evidence>
<protein>
    <recommendedName>
        <fullName evidence="3">Peptidase A2 domain-containing protein</fullName>
    </recommendedName>
</protein>
<reference evidence="1 2" key="1">
    <citation type="journal article" date="2019" name="Sci. Rep.">
        <title>Orb-weaving spider Araneus ventricosus genome elucidates the spidroin gene catalogue.</title>
        <authorList>
            <person name="Kono N."/>
            <person name="Nakamura H."/>
            <person name="Ohtoshi R."/>
            <person name="Moran D.A.P."/>
            <person name="Shinohara A."/>
            <person name="Yoshida Y."/>
            <person name="Fujiwara M."/>
            <person name="Mori M."/>
            <person name="Tomita M."/>
            <person name="Arakawa K."/>
        </authorList>
    </citation>
    <scope>NUCLEOTIDE SEQUENCE [LARGE SCALE GENOMIC DNA]</scope>
</reference>
<evidence type="ECO:0008006" key="3">
    <source>
        <dbReference type="Google" id="ProtNLM"/>
    </source>
</evidence>
<evidence type="ECO:0000313" key="2">
    <source>
        <dbReference type="Proteomes" id="UP000499080"/>
    </source>
</evidence>
<dbReference type="AlphaFoldDB" id="A0A4Y2IX15"/>
<organism evidence="1 2">
    <name type="scientific">Araneus ventricosus</name>
    <name type="common">Orbweaver spider</name>
    <name type="synonym">Epeira ventricosa</name>
    <dbReference type="NCBI Taxonomy" id="182803"/>
    <lineage>
        <taxon>Eukaryota</taxon>
        <taxon>Metazoa</taxon>
        <taxon>Ecdysozoa</taxon>
        <taxon>Arthropoda</taxon>
        <taxon>Chelicerata</taxon>
        <taxon>Arachnida</taxon>
        <taxon>Araneae</taxon>
        <taxon>Araneomorphae</taxon>
        <taxon>Entelegynae</taxon>
        <taxon>Araneoidea</taxon>
        <taxon>Araneidae</taxon>
        <taxon>Araneus</taxon>
    </lineage>
</organism>